<evidence type="ECO:0000256" key="6">
    <source>
        <dbReference type="ARBA" id="ARBA00022960"/>
    </source>
</evidence>
<keyword evidence="6" id="KW-0133">Cell shape</keyword>
<evidence type="ECO:0000256" key="4">
    <source>
        <dbReference type="ARBA" id="ARBA00022490"/>
    </source>
</evidence>
<comment type="caution">
    <text evidence="14">The sequence shown here is derived from an EMBL/GenBank/DDBJ whole genome shotgun (WGS) entry which is preliminary data.</text>
</comment>
<dbReference type="GO" id="GO:0000166">
    <property type="term" value="F:nucleotide binding"/>
    <property type="evidence" value="ECO:0007669"/>
    <property type="project" value="InterPro"/>
</dbReference>
<dbReference type="EC" id="2.3.2.17" evidence="2"/>
<evidence type="ECO:0000256" key="10">
    <source>
        <dbReference type="ARBA" id="ARBA00030706"/>
    </source>
</evidence>
<gene>
    <name evidence="14" type="ORF">ESZ50_05775</name>
</gene>
<evidence type="ECO:0000256" key="8">
    <source>
        <dbReference type="ARBA" id="ARBA00023315"/>
    </source>
</evidence>
<keyword evidence="13" id="KW-0175">Coiled coil</keyword>
<dbReference type="InterPro" id="IPR010978">
    <property type="entry name" value="tRNA-bd_arm"/>
</dbReference>
<feature type="coiled-coil region" evidence="13">
    <location>
        <begin position="269"/>
        <end position="316"/>
    </location>
</feature>
<evidence type="ECO:0000256" key="13">
    <source>
        <dbReference type="SAM" id="Coils"/>
    </source>
</evidence>
<keyword evidence="9" id="KW-0961">Cell wall biogenesis/degradation</keyword>
<accession>A0A6C2C7L2</accession>
<comment type="catalytic activity">
    <reaction evidence="12">
        <text>beta-D-GlcNAc-(1-&gt;4)-Mur2Ac(oyl-L-Ala-D-isoglutaminyl-L-Lys-(N(6)-Gly)-D-Ala-D-Ala)-di-trans,octa-cis-undecaprenyl diphosphate + 2 glycyl-tRNA(Gly) = MurNAc-L-Ala-D-isoglutaminyl-L-Lys-(N(6)-tri-Gly)-D-Ala-D-Ala-diphospho-di-trans,octa-cis-undecaprenyl-GlcNAc + 2 tRNA(Gly) + 2 H(+)</text>
        <dbReference type="Rhea" id="RHEA:30439"/>
        <dbReference type="Rhea" id="RHEA-COMP:9664"/>
        <dbReference type="Rhea" id="RHEA-COMP:9683"/>
        <dbReference type="ChEBI" id="CHEBI:15378"/>
        <dbReference type="ChEBI" id="CHEBI:62234"/>
        <dbReference type="ChEBI" id="CHEBI:62235"/>
        <dbReference type="ChEBI" id="CHEBI:78442"/>
        <dbReference type="ChEBI" id="CHEBI:78522"/>
        <dbReference type="EC" id="2.3.2.17"/>
    </reaction>
</comment>
<name>A0A6C2C7L2_9LACO</name>
<dbReference type="InterPro" id="IPR016181">
    <property type="entry name" value="Acyl_CoA_acyltransferase"/>
</dbReference>
<evidence type="ECO:0000256" key="7">
    <source>
        <dbReference type="ARBA" id="ARBA00022984"/>
    </source>
</evidence>
<evidence type="ECO:0000313" key="14">
    <source>
        <dbReference type="EMBL" id="TYC49652.1"/>
    </source>
</evidence>
<dbReference type="GO" id="GO:0008360">
    <property type="term" value="P:regulation of cell shape"/>
    <property type="evidence" value="ECO:0007669"/>
    <property type="project" value="UniProtKB-KW"/>
</dbReference>
<organism evidence="14 15">
    <name type="scientific">Weissella muntiaci</name>
    <dbReference type="NCBI Taxonomy" id="2508881"/>
    <lineage>
        <taxon>Bacteria</taxon>
        <taxon>Bacillati</taxon>
        <taxon>Bacillota</taxon>
        <taxon>Bacilli</taxon>
        <taxon>Lactobacillales</taxon>
        <taxon>Lactobacillaceae</taxon>
        <taxon>Weissella</taxon>
    </lineage>
</organism>
<dbReference type="InterPro" id="IPR050644">
    <property type="entry name" value="PG_Glycine_Bridge_Synth"/>
</dbReference>
<sequence>MALAELIQGQIYNMTDYKFLELDAQTFDEFALTQPAGNFTLTSDYAQMLAKRNWDVQMMGLYENGQVVAAALVTTLPVRFGKLMQLDGGPLLDFTNHAIVTAFFNELKKYAQAKGALYVSVMPNNVWETYNVDGTLQEDYESEQQLLAQLTELGYQHQPVAKGWSTSSAPIWQFAKDLQMINQAENPLTELQKSYEKDGKYYLKKTVQFGITLRRLGHDDLPAFKQLTQHTADRLNYEDKSLDFYERLMDSFGDHAHFYFVEMDFAAFINGQVKKRDELAQRIEQLAQRLENNPNNKKAANQKREFTDQMQQHVKRIAEVELIQAKAEANKVIVAGAVFLETPNELTYLYSGTYDEYKQYYGPYALQNHMMELAVKHRIPRYNFYGISGIFDGSDGVLNFKAGFGGVVEKKYGQFILPTSPLKYSLYKGIKRLLGR</sequence>
<evidence type="ECO:0000256" key="9">
    <source>
        <dbReference type="ARBA" id="ARBA00023316"/>
    </source>
</evidence>
<evidence type="ECO:0000256" key="3">
    <source>
        <dbReference type="ARBA" id="ARBA00016236"/>
    </source>
</evidence>
<evidence type="ECO:0000256" key="12">
    <source>
        <dbReference type="ARBA" id="ARBA00047483"/>
    </source>
</evidence>
<comment type="similarity">
    <text evidence="1">Belongs to the FemABX family.</text>
</comment>
<dbReference type="Proteomes" id="UP000371977">
    <property type="component" value="Unassembled WGS sequence"/>
</dbReference>
<keyword evidence="7" id="KW-0573">Peptidoglycan synthesis</keyword>
<keyword evidence="8 14" id="KW-0012">Acyltransferase</keyword>
<dbReference type="PANTHER" id="PTHR36174:SF2">
    <property type="entry name" value="AMINOACYLTRANSFERASE FEMA"/>
    <property type="match status" value="1"/>
</dbReference>
<keyword evidence="15" id="KW-1185">Reference proteome</keyword>
<dbReference type="PANTHER" id="PTHR36174">
    <property type="entry name" value="LIPID II:GLYCINE GLYCYLTRANSFERASE"/>
    <property type="match status" value="1"/>
</dbReference>
<dbReference type="PROSITE" id="PS51191">
    <property type="entry name" value="FEMABX"/>
    <property type="match status" value="1"/>
</dbReference>
<dbReference type="GO" id="GO:0016755">
    <property type="term" value="F:aminoacyltransferase activity"/>
    <property type="evidence" value="ECO:0007669"/>
    <property type="project" value="InterPro"/>
</dbReference>
<keyword evidence="4" id="KW-0963">Cytoplasm</keyword>
<dbReference type="InterPro" id="IPR003447">
    <property type="entry name" value="FEMABX"/>
</dbReference>
<dbReference type="GO" id="GO:0071555">
    <property type="term" value="P:cell wall organization"/>
    <property type="evidence" value="ECO:0007669"/>
    <property type="project" value="UniProtKB-KW"/>
</dbReference>
<evidence type="ECO:0000313" key="15">
    <source>
        <dbReference type="Proteomes" id="UP000371977"/>
    </source>
</evidence>
<dbReference type="GO" id="GO:0009252">
    <property type="term" value="P:peptidoglycan biosynthetic process"/>
    <property type="evidence" value="ECO:0007669"/>
    <property type="project" value="UniProtKB-KW"/>
</dbReference>
<dbReference type="SUPFAM" id="SSF46589">
    <property type="entry name" value="tRNA-binding arm"/>
    <property type="match status" value="1"/>
</dbReference>
<dbReference type="EMBL" id="SDGZ01000014">
    <property type="protein sequence ID" value="TYC49652.1"/>
    <property type="molecule type" value="Genomic_DNA"/>
</dbReference>
<dbReference type="AlphaFoldDB" id="A0A6C2C7L2"/>
<keyword evidence="5 14" id="KW-0808">Transferase</keyword>
<dbReference type="OrthoDB" id="2303924at2"/>
<dbReference type="Gene3D" id="3.40.630.30">
    <property type="match status" value="2"/>
</dbReference>
<evidence type="ECO:0000256" key="11">
    <source>
        <dbReference type="ARBA" id="ARBA00032233"/>
    </source>
</evidence>
<dbReference type="SUPFAM" id="SSF55729">
    <property type="entry name" value="Acyl-CoA N-acyltransferases (Nat)"/>
    <property type="match status" value="2"/>
</dbReference>
<protein>
    <recommendedName>
        <fullName evidence="3">Aminoacyltransferase FemA</fullName>
        <ecNumber evidence="2">2.3.2.17</ecNumber>
    </recommendedName>
    <alternativeName>
        <fullName evidence="11">Factor essential for expression of methicillin resistance A</fullName>
    </alternativeName>
    <alternativeName>
        <fullName evidence="10">N-acetylmuramoyl-L-alanyl-D-glutamyl-L-lysyl-(N6-glycyl)-D-alanyl-D-alanine-diphosphoundecaprenyl-N-acetylglucosamine:glycine glycyltransferase</fullName>
    </alternativeName>
</protein>
<evidence type="ECO:0000256" key="1">
    <source>
        <dbReference type="ARBA" id="ARBA00009943"/>
    </source>
</evidence>
<reference evidence="14 15" key="1">
    <citation type="submission" date="2019-01" db="EMBL/GenBank/DDBJ databases">
        <title>Weissella sp. nov., a novel lactic acid bacterium isolated from animal feces.</title>
        <authorList>
            <person name="Wang L.-T."/>
        </authorList>
    </citation>
    <scope>NUCLEOTIDE SEQUENCE [LARGE SCALE GENOMIC DNA]</scope>
    <source>
        <strain evidence="14 15">8H-2</strain>
    </source>
</reference>
<dbReference type="Gene3D" id="1.20.58.90">
    <property type="match status" value="1"/>
</dbReference>
<proteinExistence type="inferred from homology"/>
<evidence type="ECO:0000256" key="5">
    <source>
        <dbReference type="ARBA" id="ARBA00022679"/>
    </source>
</evidence>
<dbReference type="Pfam" id="PF02388">
    <property type="entry name" value="FemAB"/>
    <property type="match status" value="1"/>
</dbReference>
<evidence type="ECO:0000256" key="2">
    <source>
        <dbReference type="ARBA" id="ARBA00012466"/>
    </source>
</evidence>